<sequence>MVTNFLAQGPPPTLDQVLSILNKIRITILLHGPYQYPSCSRKWGTATISDVGKTSSYIYIIIFNLLHVPNTLYIPYYPR</sequence>
<comment type="caution">
    <text evidence="2">The sequence shown here is derived from an EMBL/GenBank/DDBJ whole genome shotgun (WGS) entry which is preliminary data.</text>
</comment>
<accession>A0A8J6F9L4</accession>
<protein>
    <submittedName>
        <fullName evidence="2">Uncharacterized protein</fullName>
    </submittedName>
</protein>
<keyword evidence="1" id="KW-0472">Membrane</keyword>
<name>A0A8J6F9L4_ELECQ</name>
<gene>
    <name evidence="2" type="ORF">GDO78_009137</name>
</gene>
<organism evidence="2 3">
    <name type="scientific">Eleutherodactylus coqui</name>
    <name type="common">Puerto Rican coqui</name>
    <dbReference type="NCBI Taxonomy" id="57060"/>
    <lineage>
        <taxon>Eukaryota</taxon>
        <taxon>Metazoa</taxon>
        <taxon>Chordata</taxon>
        <taxon>Craniata</taxon>
        <taxon>Vertebrata</taxon>
        <taxon>Euteleostomi</taxon>
        <taxon>Amphibia</taxon>
        <taxon>Batrachia</taxon>
        <taxon>Anura</taxon>
        <taxon>Neobatrachia</taxon>
        <taxon>Hyloidea</taxon>
        <taxon>Eleutherodactylidae</taxon>
        <taxon>Eleutherodactylinae</taxon>
        <taxon>Eleutherodactylus</taxon>
        <taxon>Eleutherodactylus</taxon>
    </lineage>
</organism>
<proteinExistence type="predicted"/>
<dbReference type="Proteomes" id="UP000770717">
    <property type="component" value="Unassembled WGS sequence"/>
</dbReference>
<keyword evidence="1" id="KW-0812">Transmembrane</keyword>
<feature type="transmembrane region" description="Helical" evidence="1">
    <location>
        <begin position="57"/>
        <end position="76"/>
    </location>
</feature>
<dbReference type="EMBL" id="WNTK01000005">
    <property type="protein sequence ID" value="KAG9483040.1"/>
    <property type="molecule type" value="Genomic_DNA"/>
</dbReference>
<reference evidence="2" key="1">
    <citation type="thesis" date="2020" institute="ProQuest LLC" country="789 East Eisenhower Parkway, Ann Arbor, MI, USA">
        <title>Comparative Genomics and Chromosome Evolution.</title>
        <authorList>
            <person name="Mudd A.B."/>
        </authorList>
    </citation>
    <scope>NUCLEOTIDE SEQUENCE</scope>
    <source>
        <strain evidence="2">HN-11 Male</strain>
        <tissue evidence="2">Kidney and liver</tissue>
    </source>
</reference>
<evidence type="ECO:0000313" key="2">
    <source>
        <dbReference type="EMBL" id="KAG9483040.1"/>
    </source>
</evidence>
<keyword evidence="3" id="KW-1185">Reference proteome</keyword>
<evidence type="ECO:0000313" key="3">
    <source>
        <dbReference type="Proteomes" id="UP000770717"/>
    </source>
</evidence>
<keyword evidence="1" id="KW-1133">Transmembrane helix</keyword>
<dbReference type="AlphaFoldDB" id="A0A8J6F9L4"/>
<evidence type="ECO:0000256" key="1">
    <source>
        <dbReference type="SAM" id="Phobius"/>
    </source>
</evidence>